<dbReference type="GO" id="GO:0003677">
    <property type="term" value="F:DNA binding"/>
    <property type="evidence" value="ECO:0007669"/>
    <property type="project" value="UniProtKB-UniRule"/>
</dbReference>
<dbReference type="SUPFAM" id="SSF48498">
    <property type="entry name" value="Tetracyclin repressor-like, C-terminal domain"/>
    <property type="match status" value="1"/>
</dbReference>
<dbReference type="SUPFAM" id="SSF46689">
    <property type="entry name" value="Homeodomain-like"/>
    <property type="match status" value="1"/>
</dbReference>
<dbReference type="PROSITE" id="PS50977">
    <property type="entry name" value="HTH_TETR_2"/>
    <property type="match status" value="1"/>
</dbReference>
<evidence type="ECO:0000256" key="1">
    <source>
        <dbReference type="ARBA" id="ARBA00023015"/>
    </source>
</evidence>
<evidence type="ECO:0000259" key="5">
    <source>
        <dbReference type="PROSITE" id="PS50977"/>
    </source>
</evidence>
<sequence length="221" mass="24262">MLFSGYAARVTLDGRVARGERTRTAALDAAVILATEAGLHGLSLAQLADTLGVSKSGLFAHWRSKEALQLATVDRAVEQWQVRIVGPALRAPRGVRRLWALHDARIDFYAARVLPGGCFFANTEFEYNARPGPVRDRLAEAFGRWTAFLERLVQEAVALGELPADLDVQQLAYEVDALGISAAMRSRLLDPDTAYRHARQGLLNRLRARCSDPTLLPEGLS</sequence>
<dbReference type="Gene3D" id="1.10.357.10">
    <property type="entry name" value="Tetracycline Repressor, domain 2"/>
    <property type="match status" value="1"/>
</dbReference>
<keyword evidence="3" id="KW-0804">Transcription</keyword>
<dbReference type="PRINTS" id="PR00455">
    <property type="entry name" value="HTHTETR"/>
</dbReference>
<evidence type="ECO:0000313" key="6">
    <source>
        <dbReference type="EMBL" id="SCG51696.1"/>
    </source>
</evidence>
<organism evidence="6 7">
    <name type="scientific">Micromonospora inositola</name>
    <dbReference type="NCBI Taxonomy" id="47865"/>
    <lineage>
        <taxon>Bacteria</taxon>
        <taxon>Bacillati</taxon>
        <taxon>Actinomycetota</taxon>
        <taxon>Actinomycetes</taxon>
        <taxon>Micromonosporales</taxon>
        <taxon>Micromonosporaceae</taxon>
        <taxon>Micromonospora</taxon>
    </lineage>
</organism>
<dbReference type="PANTHER" id="PTHR47506">
    <property type="entry name" value="TRANSCRIPTIONAL REGULATORY PROTEIN"/>
    <property type="match status" value="1"/>
</dbReference>
<evidence type="ECO:0000256" key="3">
    <source>
        <dbReference type="ARBA" id="ARBA00023163"/>
    </source>
</evidence>
<name>A0A1C5I0I5_9ACTN</name>
<evidence type="ECO:0000313" key="7">
    <source>
        <dbReference type="Proteomes" id="UP000198221"/>
    </source>
</evidence>
<gene>
    <name evidence="6" type="ORF">GA0070613_2077</name>
</gene>
<dbReference type="EMBL" id="LT607754">
    <property type="protein sequence ID" value="SCG51696.1"/>
    <property type="molecule type" value="Genomic_DNA"/>
</dbReference>
<keyword evidence="2 4" id="KW-0238">DNA-binding</keyword>
<dbReference type="InterPro" id="IPR001647">
    <property type="entry name" value="HTH_TetR"/>
</dbReference>
<keyword evidence="1" id="KW-0805">Transcription regulation</keyword>
<keyword evidence="7" id="KW-1185">Reference proteome</keyword>
<feature type="domain" description="HTH tetR-type" evidence="5">
    <location>
        <begin position="20"/>
        <end position="80"/>
    </location>
</feature>
<evidence type="ECO:0000256" key="2">
    <source>
        <dbReference type="ARBA" id="ARBA00023125"/>
    </source>
</evidence>
<accession>A0A1C5I0I5</accession>
<dbReference type="Proteomes" id="UP000198221">
    <property type="component" value="Chromosome I"/>
</dbReference>
<dbReference type="AlphaFoldDB" id="A0A1C5I0I5"/>
<feature type="DNA-binding region" description="H-T-H motif" evidence="4">
    <location>
        <begin position="43"/>
        <end position="62"/>
    </location>
</feature>
<dbReference type="Pfam" id="PF00440">
    <property type="entry name" value="TetR_N"/>
    <property type="match status" value="1"/>
</dbReference>
<proteinExistence type="predicted"/>
<dbReference type="InterPro" id="IPR036271">
    <property type="entry name" value="Tet_transcr_reg_TetR-rel_C_sf"/>
</dbReference>
<dbReference type="InterPro" id="IPR009057">
    <property type="entry name" value="Homeodomain-like_sf"/>
</dbReference>
<dbReference type="InterPro" id="IPR011075">
    <property type="entry name" value="TetR_C"/>
</dbReference>
<dbReference type="Gene3D" id="1.10.10.60">
    <property type="entry name" value="Homeodomain-like"/>
    <property type="match status" value="1"/>
</dbReference>
<protein>
    <submittedName>
        <fullName evidence="6">Transcriptional regulator, TetR family</fullName>
    </submittedName>
</protein>
<reference evidence="7" key="1">
    <citation type="submission" date="2016-06" db="EMBL/GenBank/DDBJ databases">
        <authorList>
            <person name="Varghese N."/>
            <person name="Submissions Spin"/>
        </authorList>
    </citation>
    <scope>NUCLEOTIDE SEQUENCE [LARGE SCALE GENOMIC DNA]</scope>
    <source>
        <strain evidence="7">DSM 43819</strain>
    </source>
</reference>
<dbReference type="PANTHER" id="PTHR47506:SF6">
    <property type="entry name" value="HTH-TYPE TRANSCRIPTIONAL REPRESSOR NEMR"/>
    <property type="match status" value="1"/>
</dbReference>
<dbReference type="Pfam" id="PF16925">
    <property type="entry name" value="TetR_C_13"/>
    <property type="match status" value="1"/>
</dbReference>
<evidence type="ECO:0000256" key="4">
    <source>
        <dbReference type="PROSITE-ProRule" id="PRU00335"/>
    </source>
</evidence>